<gene>
    <name evidence="14" type="ORF">CBOVIS_LOCUS12085</name>
</gene>
<comment type="subcellular location">
    <subcellularLocation>
        <location evidence="1 11">Cytoplasm</location>
    </subcellularLocation>
</comment>
<dbReference type="OrthoDB" id="2960936at2759"/>
<proteinExistence type="inferred from homology"/>
<feature type="compositionally biased region" description="Basic and acidic residues" evidence="12">
    <location>
        <begin position="314"/>
        <end position="325"/>
    </location>
</feature>
<dbReference type="GO" id="GO:0000045">
    <property type="term" value="P:autophagosome assembly"/>
    <property type="evidence" value="ECO:0007669"/>
    <property type="project" value="TreeGrafter"/>
</dbReference>
<evidence type="ECO:0000256" key="5">
    <source>
        <dbReference type="ARBA" id="ARBA00022670"/>
    </source>
</evidence>
<evidence type="ECO:0000256" key="6">
    <source>
        <dbReference type="ARBA" id="ARBA00022801"/>
    </source>
</evidence>
<dbReference type="SUPFAM" id="SSF54001">
    <property type="entry name" value="Cysteine proteinases"/>
    <property type="match status" value="1"/>
</dbReference>
<comment type="caution">
    <text evidence="14">The sequence shown here is derived from an EMBL/GenBank/DDBJ whole genome shotgun (WGS) entry which is preliminary data.</text>
</comment>
<comment type="catalytic activity">
    <reaction evidence="10">
        <text>[protein]-C-terminal L-amino acid-glycyl-phosphatidylethanolamide + H2O = [protein]-C-terminal L-amino acid-glycine + a 1,2-diacyl-sn-glycero-3-phosphoethanolamine</text>
        <dbReference type="Rhea" id="RHEA:67548"/>
        <dbReference type="Rhea" id="RHEA-COMP:17323"/>
        <dbReference type="Rhea" id="RHEA-COMP:17324"/>
        <dbReference type="ChEBI" id="CHEBI:15377"/>
        <dbReference type="ChEBI" id="CHEBI:64612"/>
        <dbReference type="ChEBI" id="CHEBI:172940"/>
        <dbReference type="ChEBI" id="CHEBI:172941"/>
    </reaction>
    <physiologicalReaction direction="left-to-right" evidence="10">
        <dbReference type="Rhea" id="RHEA:67549"/>
    </physiologicalReaction>
</comment>
<accession>A0A8S1F9Q2</accession>
<evidence type="ECO:0000256" key="1">
    <source>
        <dbReference type="ARBA" id="ARBA00004496"/>
    </source>
</evidence>
<dbReference type="GO" id="GO:0035973">
    <property type="term" value="P:aggrephagy"/>
    <property type="evidence" value="ECO:0007669"/>
    <property type="project" value="TreeGrafter"/>
</dbReference>
<dbReference type="GO" id="GO:0016485">
    <property type="term" value="P:protein processing"/>
    <property type="evidence" value="ECO:0007669"/>
    <property type="project" value="TreeGrafter"/>
</dbReference>
<name>A0A8S1F9Q2_9PELO</name>
<keyword evidence="6 11" id="KW-0378">Hydrolase</keyword>
<keyword evidence="9 11" id="KW-0072">Autophagy</keyword>
<comment type="function">
    <text evidence="11">Cysteine protease that plays a key role in autophagy by mediating both proteolytic activation and delipidation of ATG8 family proteins.</text>
</comment>
<dbReference type="GO" id="GO:0019786">
    <property type="term" value="F:protein-phosphatidylethanolamide deconjugating activity"/>
    <property type="evidence" value="ECO:0007669"/>
    <property type="project" value="InterPro"/>
</dbReference>
<keyword evidence="8 11" id="KW-0653">Protein transport</keyword>
<dbReference type="Proteomes" id="UP000494206">
    <property type="component" value="Unassembled WGS sequence"/>
</dbReference>
<evidence type="ECO:0000256" key="7">
    <source>
        <dbReference type="ARBA" id="ARBA00022807"/>
    </source>
</evidence>
<dbReference type="InterPro" id="IPR013087">
    <property type="entry name" value="Znf_C2H2_type"/>
</dbReference>
<evidence type="ECO:0000256" key="10">
    <source>
        <dbReference type="ARBA" id="ARBA00029362"/>
    </source>
</evidence>
<reference evidence="14 15" key="1">
    <citation type="submission" date="2020-04" db="EMBL/GenBank/DDBJ databases">
        <authorList>
            <person name="Laetsch R D."/>
            <person name="Stevens L."/>
            <person name="Kumar S."/>
            <person name="Blaxter L. M."/>
        </authorList>
    </citation>
    <scope>NUCLEOTIDE SEQUENCE [LARGE SCALE GENOMIC DNA]</scope>
</reference>
<keyword evidence="7" id="KW-0788">Thiol protease</keyword>
<dbReference type="EMBL" id="CADEPM010000011">
    <property type="protein sequence ID" value="CAB3410574.1"/>
    <property type="molecule type" value="Genomic_DNA"/>
</dbReference>
<evidence type="ECO:0000256" key="9">
    <source>
        <dbReference type="ARBA" id="ARBA00023006"/>
    </source>
</evidence>
<evidence type="ECO:0000256" key="12">
    <source>
        <dbReference type="SAM" id="MobiDB-lite"/>
    </source>
</evidence>
<dbReference type="GO" id="GO:0034727">
    <property type="term" value="P:piecemeal microautophagy of the nucleus"/>
    <property type="evidence" value="ECO:0007669"/>
    <property type="project" value="TreeGrafter"/>
</dbReference>
<organism evidence="14 15">
    <name type="scientific">Caenorhabditis bovis</name>
    <dbReference type="NCBI Taxonomy" id="2654633"/>
    <lineage>
        <taxon>Eukaryota</taxon>
        <taxon>Metazoa</taxon>
        <taxon>Ecdysozoa</taxon>
        <taxon>Nematoda</taxon>
        <taxon>Chromadorea</taxon>
        <taxon>Rhabditida</taxon>
        <taxon>Rhabditina</taxon>
        <taxon>Rhabditomorpha</taxon>
        <taxon>Rhabditoidea</taxon>
        <taxon>Rhabditidae</taxon>
        <taxon>Peloderinae</taxon>
        <taxon>Caenorhabditis</taxon>
    </lineage>
</organism>
<evidence type="ECO:0000313" key="14">
    <source>
        <dbReference type="EMBL" id="CAB3410574.1"/>
    </source>
</evidence>
<dbReference type="EC" id="3.4.22.-" evidence="11"/>
<evidence type="ECO:0000256" key="3">
    <source>
        <dbReference type="ARBA" id="ARBA00022448"/>
    </source>
</evidence>
<evidence type="ECO:0000259" key="13">
    <source>
        <dbReference type="PROSITE" id="PS00028"/>
    </source>
</evidence>
<protein>
    <recommendedName>
        <fullName evidence="11">Cysteine protease</fullName>
        <ecNumber evidence="11">3.4.22.-</ecNumber>
    </recommendedName>
</protein>
<dbReference type="PANTHER" id="PTHR22624:SF49">
    <property type="entry name" value="CYSTEINE PROTEASE"/>
    <property type="match status" value="1"/>
</dbReference>
<dbReference type="GO" id="GO:0015031">
    <property type="term" value="P:protein transport"/>
    <property type="evidence" value="ECO:0007669"/>
    <property type="project" value="UniProtKB-KW"/>
</dbReference>
<evidence type="ECO:0000256" key="11">
    <source>
        <dbReference type="RuleBase" id="RU363115"/>
    </source>
</evidence>
<dbReference type="Pfam" id="PF03416">
    <property type="entry name" value="Peptidase_C54"/>
    <property type="match status" value="1"/>
</dbReference>
<dbReference type="GO" id="GO:0004197">
    <property type="term" value="F:cysteine-type endopeptidase activity"/>
    <property type="evidence" value="ECO:0007669"/>
    <property type="project" value="TreeGrafter"/>
</dbReference>
<dbReference type="InterPro" id="IPR046792">
    <property type="entry name" value="Peptidase_C54_cat"/>
</dbReference>
<dbReference type="InterPro" id="IPR038765">
    <property type="entry name" value="Papain-like_cys_pep_sf"/>
</dbReference>
<evidence type="ECO:0000313" key="15">
    <source>
        <dbReference type="Proteomes" id="UP000494206"/>
    </source>
</evidence>
<keyword evidence="5 11" id="KW-0645">Protease</keyword>
<dbReference type="GO" id="GO:0000423">
    <property type="term" value="P:mitophagy"/>
    <property type="evidence" value="ECO:0007669"/>
    <property type="project" value="TreeGrafter"/>
</dbReference>
<dbReference type="AlphaFoldDB" id="A0A8S1F9Q2"/>
<feature type="region of interest" description="Disordered" evidence="12">
    <location>
        <begin position="297"/>
        <end position="325"/>
    </location>
</feature>
<sequence>MAELSQGVGIVETALTQEPPFWETFEQISIDNWPVWVLGRAIEKAEGVDELKQYIRSRFWFTYRKNFSPIGGIGPTSDQGWGCMLRCAQMLLGETLLRRHIQRHFKWNIDDKSDVYERILAMFFDEKDALYSLHQIAQMGVCEGKAISEWFGPNTAAQVLKKLTIFDEWSNIAVHVALDNILVRDDAVTMATTYPPEDAVKLIMENGKVDKTLNKERNGSSSDWRPLLIMIPLRLGLTSINECYLSAIQGFFKIPQCVGIIGGRPNHALYFVGVSGSKLFYLDPHYCRPKTATTAKPFTEQKKTTTKEAPAAEARSDDDGFSKLEDLEPLPSQTSDFYTKMDDATYHCQMLLWMEYESIDPSLALAMFCETRENFDELCENLKKNVLPSSKPPMFELLDRRPSYWPPFEPYMGVNMKIELKEFDEIENRDDDFEVLEL</sequence>
<evidence type="ECO:0000256" key="4">
    <source>
        <dbReference type="ARBA" id="ARBA00022490"/>
    </source>
</evidence>
<dbReference type="PANTHER" id="PTHR22624">
    <property type="entry name" value="CYSTEINE PROTEASE ATG4"/>
    <property type="match status" value="1"/>
</dbReference>
<dbReference type="PROSITE" id="PS00028">
    <property type="entry name" value="ZINC_FINGER_C2H2_1"/>
    <property type="match status" value="1"/>
</dbReference>
<keyword evidence="15" id="KW-1185">Reference proteome</keyword>
<keyword evidence="4 11" id="KW-0963">Cytoplasm</keyword>
<dbReference type="InterPro" id="IPR005078">
    <property type="entry name" value="Peptidase_C54"/>
</dbReference>
<evidence type="ECO:0000256" key="2">
    <source>
        <dbReference type="ARBA" id="ARBA00010958"/>
    </source>
</evidence>
<dbReference type="GO" id="GO:0005737">
    <property type="term" value="C:cytoplasm"/>
    <property type="evidence" value="ECO:0007669"/>
    <property type="project" value="UniProtKB-SubCell"/>
</dbReference>
<feature type="domain" description="C2H2-type" evidence="13">
    <location>
        <begin position="83"/>
        <end position="104"/>
    </location>
</feature>
<keyword evidence="3" id="KW-0813">Transport</keyword>
<evidence type="ECO:0000256" key="8">
    <source>
        <dbReference type="ARBA" id="ARBA00022927"/>
    </source>
</evidence>
<comment type="similarity">
    <text evidence="2 11">Belongs to the peptidase C54 family.</text>
</comment>